<dbReference type="EMBL" id="BLXT01001645">
    <property type="protein sequence ID" value="GFN87021.1"/>
    <property type="molecule type" value="Genomic_DNA"/>
</dbReference>
<accession>A0AAV3YXU5</accession>
<sequence>MGAGVCYRGLLKDNDYKVSSATLSTFHPPAKSKTNGLSGPPSGQDNGGGARTRDRRVPVDLRADSLSTLPPKPPEKEVVDRKKREKEEKEEVGGEKAARADLTCLVN</sequence>
<feature type="compositionally biased region" description="Polar residues" evidence="1">
    <location>
        <begin position="32"/>
        <end position="44"/>
    </location>
</feature>
<dbReference type="Proteomes" id="UP000735302">
    <property type="component" value="Unassembled WGS sequence"/>
</dbReference>
<comment type="caution">
    <text evidence="2">The sequence shown here is derived from an EMBL/GenBank/DDBJ whole genome shotgun (WGS) entry which is preliminary data.</text>
</comment>
<gene>
    <name evidence="2" type="ORF">PoB_001352700</name>
</gene>
<proteinExistence type="predicted"/>
<evidence type="ECO:0000256" key="1">
    <source>
        <dbReference type="SAM" id="MobiDB-lite"/>
    </source>
</evidence>
<evidence type="ECO:0000313" key="3">
    <source>
        <dbReference type="Proteomes" id="UP000735302"/>
    </source>
</evidence>
<feature type="region of interest" description="Disordered" evidence="1">
    <location>
        <begin position="22"/>
        <end position="107"/>
    </location>
</feature>
<evidence type="ECO:0000313" key="2">
    <source>
        <dbReference type="EMBL" id="GFN87021.1"/>
    </source>
</evidence>
<feature type="compositionally biased region" description="Basic and acidic residues" evidence="1">
    <location>
        <begin position="73"/>
        <end position="99"/>
    </location>
</feature>
<protein>
    <submittedName>
        <fullName evidence="2">Uncharacterized protein</fullName>
    </submittedName>
</protein>
<keyword evidence="3" id="KW-1185">Reference proteome</keyword>
<reference evidence="2 3" key="1">
    <citation type="journal article" date="2021" name="Elife">
        <title>Chloroplast acquisition without the gene transfer in kleptoplastic sea slugs, Plakobranchus ocellatus.</title>
        <authorList>
            <person name="Maeda T."/>
            <person name="Takahashi S."/>
            <person name="Yoshida T."/>
            <person name="Shimamura S."/>
            <person name="Takaki Y."/>
            <person name="Nagai Y."/>
            <person name="Toyoda A."/>
            <person name="Suzuki Y."/>
            <person name="Arimoto A."/>
            <person name="Ishii H."/>
            <person name="Satoh N."/>
            <person name="Nishiyama T."/>
            <person name="Hasebe M."/>
            <person name="Maruyama T."/>
            <person name="Minagawa J."/>
            <person name="Obokata J."/>
            <person name="Shigenobu S."/>
        </authorList>
    </citation>
    <scope>NUCLEOTIDE SEQUENCE [LARGE SCALE GENOMIC DNA]</scope>
</reference>
<name>A0AAV3YXU5_9GAST</name>
<feature type="compositionally biased region" description="Basic and acidic residues" evidence="1">
    <location>
        <begin position="51"/>
        <end position="63"/>
    </location>
</feature>
<dbReference type="AlphaFoldDB" id="A0AAV3YXU5"/>
<organism evidence="2 3">
    <name type="scientific">Plakobranchus ocellatus</name>
    <dbReference type="NCBI Taxonomy" id="259542"/>
    <lineage>
        <taxon>Eukaryota</taxon>
        <taxon>Metazoa</taxon>
        <taxon>Spiralia</taxon>
        <taxon>Lophotrochozoa</taxon>
        <taxon>Mollusca</taxon>
        <taxon>Gastropoda</taxon>
        <taxon>Heterobranchia</taxon>
        <taxon>Euthyneura</taxon>
        <taxon>Panpulmonata</taxon>
        <taxon>Sacoglossa</taxon>
        <taxon>Placobranchoidea</taxon>
        <taxon>Plakobranchidae</taxon>
        <taxon>Plakobranchus</taxon>
    </lineage>
</organism>